<name>A0A8T0URL4_PANVG</name>
<accession>A0A8T0URL4</accession>
<organism evidence="2 3">
    <name type="scientific">Panicum virgatum</name>
    <name type="common">Blackwell switchgrass</name>
    <dbReference type="NCBI Taxonomy" id="38727"/>
    <lineage>
        <taxon>Eukaryota</taxon>
        <taxon>Viridiplantae</taxon>
        <taxon>Streptophyta</taxon>
        <taxon>Embryophyta</taxon>
        <taxon>Tracheophyta</taxon>
        <taxon>Spermatophyta</taxon>
        <taxon>Magnoliopsida</taxon>
        <taxon>Liliopsida</taxon>
        <taxon>Poales</taxon>
        <taxon>Poaceae</taxon>
        <taxon>PACMAD clade</taxon>
        <taxon>Panicoideae</taxon>
        <taxon>Panicodae</taxon>
        <taxon>Paniceae</taxon>
        <taxon>Panicinae</taxon>
        <taxon>Panicum</taxon>
        <taxon>Panicum sect. Hiantes</taxon>
    </lineage>
</organism>
<dbReference type="Proteomes" id="UP000823388">
    <property type="component" value="Chromosome 3K"/>
</dbReference>
<gene>
    <name evidence="2" type="ORF">PVAP13_3KG205935</name>
</gene>
<evidence type="ECO:0000313" key="3">
    <source>
        <dbReference type="Proteomes" id="UP000823388"/>
    </source>
</evidence>
<dbReference type="EMBL" id="CM029041">
    <property type="protein sequence ID" value="KAG2625320.1"/>
    <property type="molecule type" value="Genomic_DNA"/>
</dbReference>
<dbReference type="AlphaFoldDB" id="A0A8T0URL4"/>
<sequence length="94" mass="9795">MHQIGAPRSSVGVAGLAMSRPPHPRAAPAADFGHDAAWLDPGRLVPQGFDDLESIHSDGTEFGDVLSNGSMEGGGSGVKYQRRVEAEGEQPDAN</sequence>
<proteinExistence type="predicted"/>
<feature type="region of interest" description="Disordered" evidence="1">
    <location>
        <begin position="49"/>
        <end position="94"/>
    </location>
</feature>
<comment type="caution">
    <text evidence="2">The sequence shown here is derived from an EMBL/GenBank/DDBJ whole genome shotgun (WGS) entry which is preliminary data.</text>
</comment>
<evidence type="ECO:0000256" key="1">
    <source>
        <dbReference type="SAM" id="MobiDB-lite"/>
    </source>
</evidence>
<feature type="region of interest" description="Disordered" evidence="1">
    <location>
        <begin position="1"/>
        <end position="30"/>
    </location>
</feature>
<keyword evidence="3" id="KW-1185">Reference proteome</keyword>
<evidence type="ECO:0000313" key="2">
    <source>
        <dbReference type="EMBL" id="KAG2625320.1"/>
    </source>
</evidence>
<reference evidence="2" key="1">
    <citation type="submission" date="2020-05" db="EMBL/GenBank/DDBJ databases">
        <title>WGS assembly of Panicum virgatum.</title>
        <authorList>
            <person name="Lovell J.T."/>
            <person name="Jenkins J."/>
            <person name="Shu S."/>
            <person name="Juenger T.E."/>
            <person name="Schmutz J."/>
        </authorList>
    </citation>
    <scope>NUCLEOTIDE SEQUENCE</scope>
    <source>
        <strain evidence="2">AP13</strain>
    </source>
</reference>
<protein>
    <submittedName>
        <fullName evidence="2">Uncharacterized protein</fullName>
    </submittedName>
</protein>